<evidence type="ECO:0000256" key="5">
    <source>
        <dbReference type="ARBA" id="ARBA00023237"/>
    </source>
</evidence>
<name>A0ABZ0HRC0_9HYPH</name>
<evidence type="ECO:0000256" key="6">
    <source>
        <dbReference type="SAM" id="SignalP"/>
    </source>
</evidence>
<sequence length="274" mass="29202">MSCIKDLTLASLLAASCAPAAFAADLTPPPPVEPPPGWTVSIGIGPEALTDFPGARTYRLWPTGYLAWRKPNDPPLFAAPDDGFGVALLDLGWLQAGPVGRVLPRRGLSDGNGDFHGLNNVNWTLELGGFVNVWLSEHLRTHLEIRQGVNGHHGLDGNVGIDAVERFGPYTFSIGPRLALGNTRFMSAYFSVTPLEALANGNVRPYQAYGGVTSLGGLAAAKYDITPNWSATVFGGYDRLVNSAAESPIPSRLGSLNEFSGGVIIAYSFNFGWF</sequence>
<keyword evidence="3 6" id="KW-0732">Signal</keyword>
<reference evidence="7 8" key="1">
    <citation type="submission" date="2023-10" db="EMBL/GenBank/DDBJ databases">
        <title>Novel methanotroph of the genus Methylocapsa from a subarctic wetland.</title>
        <authorList>
            <person name="Belova S.E."/>
            <person name="Oshkin I.Y."/>
            <person name="Miroshnikov K."/>
            <person name="Dedysh S.N."/>
        </authorList>
    </citation>
    <scope>NUCLEOTIDE SEQUENCE [LARGE SCALE GENOMIC DNA]</scope>
    <source>
        <strain evidence="7 8">RX1</strain>
    </source>
</reference>
<keyword evidence="5" id="KW-0998">Cell outer membrane</keyword>
<dbReference type="InterPro" id="IPR010583">
    <property type="entry name" value="MipA"/>
</dbReference>
<feature type="chain" id="PRO_5046095135" evidence="6">
    <location>
        <begin position="24"/>
        <end position="274"/>
    </location>
</feature>
<feature type="signal peptide" evidence="6">
    <location>
        <begin position="1"/>
        <end position="23"/>
    </location>
</feature>
<accession>A0ABZ0HRC0</accession>
<evidence type="ECO:0000256" key="1">
    <source>
        <dbReference type="ARBA" id="ARBA00004442"/>
    </source>
</evidence>
<dbReference type="EMBL" id="CP136862">
    <property type="protein sequence ID" value="WOJ89208.1"/>
    <property type="molecule type" value="Genomic_DNA"/>
</dbReference>
<evidence type="ECO:0000313" key="8">
    <source>
        <dbReference type="Proteomes" id="UP001626536"/>
    </source>
</evidence>
<evidence type="ECO:0000256" key="4">
    <source>
        <dbReference type="ARBA" id="ARBA00023136"/>
    </source>
</evidence>
<evidence type="ECO:0000313" key="7">
    <source>
        <dbReference type="EMBL" id="WOJ89208.1"/>
    </source>
</evidence>
<dbReference type="PANTHER" id="PTHR38776:SF1">
    <property type="entry name" value="MLTA-INTERACTING PROTEIN-RELATED"/>
    <property type="match status" value="1"/>
</dbReference>
<dbReference type="RefSeq" id="WP_407338651.1">
    <property type="nucleotide sequence ID" value="NZ_CP136862.1"/>
</dbReference>
<keyword evidence="8" id="KW-1185">Reference proteome</keyword>
<comment type="similarity">
    <text evidence="2">Belongs to the MipA/OmpV family.</text>
</comment>
<dbReference type="Proteomes" id="UP001626536">
    <property type="component" value="Chromosome"/>
</dbReference>
<dbReference type="Pfam" id="PF06629">
    <property type="entry name" value="MipA"/>
    <property type="match status" value="1"/>
</dbReference>
<organism evidence="7 8">
    <name type="scientific">Methylocapsa polymorpha</name>
    <dbReference type="NCBI Taxonomy" id="3080828"/>
    <lineage>
        <taxon>Bacteria</taxon>
        <taxon>Pseudomonadati</taxon>
        <taxon>Pseudomonadota</taxon>
        <taxon>Alphaproteobacteria</taxon>
        <taxon>Hyphomicrobiales</taxon>
        <taxon>Beijerinckiaceae</taxon>
        <taxon>Methylocapsa</taxon>
    </lineage>
</organism>
<comment type="subcellular location">
    <subcellularLocation>
        <location evidence="1">Cell outer membrane</location>
    </subcellularLocation>
</comment>
<evidence type="ECO:0000256" key="3">
    <source>
        <dbReference type="ARBA" id="ARBA00022729"/>
    </source>
</evidence>
<dbReference type="PANTHER" id="PTHR38776">
    <property type="entry name" value="MLTA-INTERACTING PROTEIN-RELATED"/>
    <property type="match status" value="1"/>
</dbReference>
<keyword evidence="4" id="KW-0472">Membrane</keyword>
<gene>
    <name evidence="7" type="ORF">RZS28_15575</name>
</gene>
<evidence type="ECO:0000256" key="2">
    <source>
        <dbReference type="ARBA" id="ARBA00005722"/>
    </source>
</evidence>
<protein>
    <submittedName>
        <fullName evidence="7">MipA/OmpV family protein</fullName>
    </submittedName>
</protein>
<proteinExistence type="inferred from homology"/>